<name>A0A553IG57_ACHLA</name>
<evidence type="ECO:0000313" key="2">
    <source>
        <dbReference type="Proteomes" id="UP000315938"/>
    </source>
</evidence>
<dbReference type="RefSeq" id="WP_012243141.1">
    <property type="nucleotide sequence ID" value="NZ_JACAOE010000002.1"/>
</dbReference>
<dbReference type="GeneID" id="41339350"/>
<comment type="caution">
    <text evidence="1">The sequence shown here is derived from an EMBL/GenBank/DDBJ whole genome shotgun (WGS) entry which is preliminary data.</text>
</comment>
<dbReference type="EMBL" id="VKID01000002">
    <property type="protein sequence ID" value="TRX99185.1"/>
    <property type="molecule type" value="Genomic_DNA"/>
</dbReference>
<sequence length="236" mass="28438">MLQDKDFKLIKDKKIRNLYQTIYSHLKHIDQLQTVDELKAHETLFKAYKNGYTSNHKMFKAFLKEHLSNPYIYIDWFQVFITSKIDYLNRPKLKHLDELLKYCELQSTFGYLFLITDTLAKHHVGFINLISRIDILSYILIHDLDLDKTHLPYYPQNLIQDFGIEYAMDGRLMKNEKYIALWEYIHFKIQGFIKELDTALIQFQAHEVTLITFYIEHIGLKLKQKRTYLMDYIKTL</sequence>
<protein>
    <submittedName>
        <fullName evidence="1">Uncharacterized protein</fullName>
    </submittedName>
</protein>
<dbReference type="AlphaFoldDB" id="A0A553IG57"/>
<dbReference type="Proteomes" id="UP000315938">
    <property type="component" value="Unassembled WGS sequence"/>
</dbReference>
<proteinExistence type="predicted"/>
<accession>A0A553IG57</accession>
<organism evidence="1 2">
    <name type="scientific">Acholeplasma laidlawii</name>
    <dbReference type="NCBI Taxonomy" id="2148"/>
    <lineage>
        <taxon>Bacteria</taxon>
        <taxon>Bacillati</taxon>
        <taxon>Mycoplasmatota</taxon>
        <taxon>Mollicutes</taxon>
        <taxon>Acholeplasmatales</taxon>
        <taxon>Acholeplasmataceae</taxon>
        <taxon>Acholeplasma</taxon>
    </lineage>
</organism>
<gene>
    <name evidence="1" type="ORF">FNV44_05620</name>
</gene>
<reference evidence="1 2" key="1">
    <citation type="submission" date="2019-07" db="EMBL/GenBank/DDBJ databases">
        <title>Genome sequence of Acholeplasma laidlawii strain with increased resistance to erythromycin.</title>
        <authorList>
            <person name="Medvedeva E.S."/>
            <person name="Baranova N.B."/>
            <person name="Siniagina M.N."/>
            <person name="Mouzykantov A."/>
            <person name="Chernova O.A."/>
            <person name="Chernov V.M."/>
        </authorList>
    </citation>
    <scope>NUCLEOTIDE SEQUENCE [LARGE SCALE GENOMIC DNA]</scope>
    <source>
        <strain evidence="1 2">PG8REry</strain>
    </source>
</reference>
<evidence type="ECO:0000313" key="1">
    <source>
        <dbReference type="EMBL" id="TRX99185.1"/>
    </source>
</evidence>